<dbReference type="AlphaFoldDB" id="A0A6J8A5I3"/>
<gene>
    <name evidence="1" type="ORF">MCOR_3080</name>
</gene>
<protein>
    <recommendedName>
        <fullName evidence="3">MEGF10_11</fullName>
    </recommendedName>
</protein>
<dbReference type="Proteomes" id="UP000507470">
    <property type="component" value="Unassembled WGS sequence"/>
</dbReference>
<organism evidence="1 2">
    <name type="scientific">Mytilus coruscus</name>
    <name type="common">Sea mussel</name>
    <dbReference type="NCBI Taxonomy" id="42192"/>
    <lineage>
        <taxon>Eukaryota</taxon>
        <taxon>Metazoa</taxon>
        <taxon>Spiralia</taxon>
        <taxon>Lophotrochozoa</taxon>
        <taxon>Mollusca</taxon>
        <taxon>Bivalvia</taxon>
        <taxon>Autobranchia</taxon>
        <taxon>Pteriomorphia</taxon>
        <taxon>Mytilida</taxon>
        <taxon>Mytiloidea</taxon>
        <taxon>Mytilidae</taxon>
        <taxon>Mytilinae</taxon>
        <taxon>Mytilus</taxon>
    </lineage>
</organism>
<evidence type="ECO:0008006" key="3">
    <source>
        <dbReference type="Google" id="ProtNLM"/>
    </source>
</evidence>
<keyword evidence="2" id="KW-1185">Reference proteome</keyword>
<proteinExistence type="predicted"/>
<evidence type="ECO:0000313" key="2">
    <source>
        <dbReference type="Proteomes" id="UP000507470"/>
    </source>
</evidence>
<dbReference type="Gene3D" id="2.170.300.10">
    <property type="entry name" value="Tie2 ligand-binding domain superfamily"/>
    <property type="match status" value="1"/>
</dbReference>
<reference evidence="1 2" key="1">
    <citation type="submission" date="2020-06" db="EMBL/GenBank/DDBJ databases">
        <authorList>
            <person name="Li R."/>
            <person name="Bekaert M."/>
        </authorList>
    </citation>
    <scope>NUCLEOTIDE SEQUENCE [LARGE SCALE GENOMIC DNA]</scope>
    <source>
        <strain evidence="2">wild</strain>
    </source>
</reference>
<accession>A0A6J8A5I3</accession>
<dbReference type="OrthoDB" id="6149606at2759"/>
<dbReference type="EMBL" id="CACVKT020000570">
    <property type="protein sequence ID" value="CAC5360688.1"/>
    <property type="molecule type" value="Genomic_DNA"/>
</dbReference>
<name>A0A6J8A5I3_MYTCO</name>
<evidence type="ECO:0000313" key="1">
    <source>
        <dbReference type="EMBL" id="CAC5360688.1"/>
    </source>
</evidence>
<sequence>MDISRLKSLRAGNRAAVTKVFKKKKLEEAIGDSQIDTEEVSTLLEAVEKKKKTLATIDEQILNAVESEDITDEILETDEYYLELEGKIRKFKKFLKPVAQTTSSILDSNAPEFVPYSNQFTHASQQLSQSSSTSNDESINASTQTIPCINIQRYRSLEIAIRVTAYVLRFIQNLRNSKDKRSIGFISVEERCKALKVLIGAVQQETFKDEIDSLNSSSQKKVPLNVQKELNVSLMMTQNVKKCSKGFYGRFCIHQCKCKNGDCDPIDGTCKCERDDVECNKEGKCYEYFSFVE</sequence>